<keyword evidence="2" id="KW-0285">Flavoprotein</keyword>
<keyword evidence="11" id="KW-1185">Reference proteome</keyword>
<dbReference type="Pfam" id="PF07992">
    <property type="entry name" value="Pyr_redox_2"/>
    <property type="match status" value="1"/>
</dbReference>
<dbReference type="Pfam" id="PF14759">
    <property type="entry name" value="Reductase_C"/>
    <property type="match status" value="1"/>
</dbReference>
<evidence type="ECO:0000256" key="4">
    <source>
        <dbReference type="ARBA" id="ARBA00022723"/>
    </source>
</evidence>
<evidence type="ECO:0000256" key="5">
    <source>
        <dbReference type="ARBA" id="ARBA00022827"/>
    </source>
</evidence>
<dbReference type="PANTHER" id="PTHR43557">
    <property type="entry name" value="APOPTOSIS-INDUCING FACTOR 1"/>
    <property type="match status" value="1"/>
</dbReference>
<keyword evidence="8" id="KW-0411">Iron-sulfur</keyword>
<evidence type="ECO:0000256" key="6">
    <source>
        <dbReference type="ARBA" id="ARBA00023002"/>
    </source>
</evidence>
<dbReference type="Gene3D" id="3.30.390.30">
    <property type="match status" value="1"/>
</dbReference>
<evidence type="ECO:0000256" key="7">
    <source>
        <dbReference type="ARBA" id="ARBA00023004"/>
    </source>
</evidence>
<evidence type="ECO:0000313" key="10">
    <source>
        <dbReference type="EMBL" id="RQW61748.1"/>
    </source>
</evidence>
<evidence type="ECO:0000313" key="11">
    <source>
        <dbReference type="Proteomes" id="UP000281112"/>
    </source>
</evidence>
<dbReference type="Proteomes" id="UP000281112">
    <property type="component" value="Unassembled WGS sequence"/>
</dbReference>
<organism evidence="10 11">
    <name type="scientific">Vibrio viridaestus</name>
    <dbReference type="NCBI Taxonomy" id="2487322"/>
    <lineage>
        <taxon>Bacteria</taxon>
        <taxon>Pseudomonadati</taxon>
        <taxon>Pseudomonadota</taxon>
        <taxon>Gammaproteobacteria</taxon>
        <taxon>Vibrionales</taxon>
        <taxon>Vibrionaceae</taxon>
        <taxon>Vibrio</taxon>
    </lineage>
</organism>
<proteinExistence type="predicted"/>
<dbReference type="PANTHER" id="PTHR43557:SF2">
    <property type="entry name" value="RIESKE DOMAIN-CONTAINING PROTEIN-RELATED"/>
    <property type="match status" value="1"/>
</dbReference>
<dbReference type="InterPro" id="IPR036922">
    <property type="entry name" value="Rieske_2Fe-2S_sf"/>
</dbReference>
<evidence type="ECO:0000256" key="2">
    <source>
        <dbReference type="ARBA" id="ARBA00022630"/>
    </source>
</evidence>
<dbReference type="GO" id="GO:0005737">
    <property type="term" value="C:cytoplasm"/>
    <property type="evidence" value="ECO:0007669"/>
    <property type="project" value="TreeGrafter"/>
</dbReference>
<evidence type="ECO:0000259" key="9">
    <source>
        <dbReference type="PROSITE" id="PS51296"/>
    </source>
</evidence>
<evidence type="ECO:0000256" key="1">
    <source>
        <dbReference type="ARBA" id="ARBA00001974"/>
    </source>
</evidence>
<dbReference type="InterPro" id="IPR028202">
    <property type="entry name" value="Reductase_C"/>
</dbReference>
<protein>
    <submittedName>
        <fullName evidence="10">Oxidoreductase</fullName>
    </submittedName>
</protein>
<dbReference type="Gene3D" id="2.102.10.10">
    <property type="entry name" value="Rieske [2Fe-2S] iron-sulphur domain"/>
    <property type="match status" value="1"/>
</dbReference>
<dbReference type="AlphaFoldDB" id="A0A3N9TC16"/>
<dbReference type="InterPro" id="IPR036188">
    <property type="entry name" value="FAD/NAD-bd_sf"/>
</dbReference>
<comment type="cofactor">
    <cofactor evidence="1">
        <name>FAD</name>
        <dbReference type="ChEBI" id="CHEBI:57692"/>
    </cofactor>
</comment>
<dbReference type="InterPro" id="IPR050446">
    <property type="entry name" value="FAD-oxidoreductase/Apoptosis"/>
</dbReference>
<keyword evidence="7" id="KW-0408">Iron</keyword>
<dbReference type="InterPro" id="IPR016156">
    <property type="entry name" value="FAD/NAD-linked_Rdtase_dimer_sf"/>
</dbReference>
<accession>A0A3N9TC16</accession>
<dbReference type="OrthoDB" id="9800167at2"/>
<keyword evidence="4" id="KW-0479">Metal-binding</keyword>
<feature type="domain" description="Rieske" evidence="9">
    <location>
        <begin position="4"/>
        <end position="99"/>
    </location>
</feature>
<dbReference type="GO" id="GO:0016651">
    <property type="term" value="F:oxidoreductase activity, acting on NAD(P)H"/>
    <property type="evidence" value="ECO:0007669"/>
    <property type="project" value="TreeGrafter"/>
</dbReference>
<evidence type="ECO:0000256" key="8">
    <source>
        <dbReference type="ARBA" id="ARBA00023014"/>
    </source>
</evidence>
<dbReference type="PRINTS" id="PR00368">
    <property type="entry name" value="FADPNR"/>
</dbReference>
<dbReference type="EMBL" id="RJVQ01000010">
    <property type="protein sequence ID" value="RQW61748.1"/>
    <property type="molecule type" value="Genomic_DNA"/>
</dbReference>
<dbReference type="SUPFAM" id="SSF50022">
    <property type="entry name" value="ISP domain"/>
    <property type="match status" value="1"/>
</dbReference>
<dbReference type="GO" id="GO:0046872">
    <property type="term" value="F:metal ion binding"/>
    <property type="evidence" value="ECO:0007669"/>
    <property type="project" value="UniProtKB-KW"/>
</dbReference>
<dbReference type="Pfam" id="PF00355">
    <property type="entry name" value="Rieske"/>
    <property type="match status" value="1"/>
</dbReference>
<dbReference type="GO" id="GO:0051537">
    <property type="term" value="F:2 iron, 2 sulfur cluster binding"/>
    <property type="evidence" value="ECO:0007669"/>
    <property type="project" value="UniProtKB-KW"/>
</dbReference>
<dbReference type="SUPFAM" id="SSF51905">
    <property type="entry name" value="FAD/NAD(P)-binding domain"/>
    <property type="match status" value="1"/>
</dbReference>
<dbReference type="RefSeq" id="WP_124938597.1">
    <property type="nucleotide sequence ID" value="NZ_RJVQ01000010.1"/>
</dbReference>
<comment type="caution">
    <text evidence="10">The sequence shown here is derived from an EMBL/GenBank/DDBJ whole genome shotgun (WGS) entry which is preliminary data.</text>
</comment>
<reference evidence="10 11" key="1">
    <citation type="submission" date="2018-11" db="EMBL/GenBank/DDBJ databases">
        <title>Vibrio LJC006 sp. nov., isolated from seawater during the bloom of the enteromorpha.</title>
        <authorList>
            <person name="Liang J."/>
        </authorList>
    </citation>
    <scope>NUCLEOTIDE SEQUENCE [LARGE SCALE GENOMIC DNA]</scope>
    <source>
        <strain evidence="10 11">LJC006</strain>
    </source>
</reference>
<dbReference type="InterPro" id="IPR023753">
    <property type="entry name" value="FAD/NAD-binding_dom"/>
</dbReference>
<keyword evidence="3" id="KW-0001">2Fe-2S</keyword>
<dbReference type="Gene3D" id="3.50.50.60">
    <property type="entry name" value="FAD/NAD(P)-binding domain"/>
    <property type="match status" value="2"/>
</dbReference>
<sequence>MTFQRVARVNELEDQKPVRKTVGDTDILLIKLDDSIHACGADCPHKGAPMEKGAVCEGKLVCPWHKAVFDIESADVCEPPALEGLKKYPLEIRNEDIYVDVSQVQPTVESNNDNKEAQQHFVILGSGAAGATALQTLLNNGFKGKVTIVDEEQEAPYDRTLLTKAVPAGKMSTDDVTSLLPAETTEQPQITRLSAAVKHVDAENNTVFLQDGQSLVFDQLLVATGGEPAKPDMPGIELDGIHTLRHVGQVEDLISDIENAKQLTIIGNSFIALEAAASLKQRNDKFDITVVAPDSVPFRHLFGEKIGTYFRQMHEQNGIKFVEGRVTGFTGSNRISGIDLQDGSHLKANLVLMATGIKPETEFLDDFDLEKDATVKVNSYLQAADNVYAAGDITSYPYRNKLVHIEHWRLAQQHGRMAAENMLGMHKKFTSTPFFWTQQYDRKFEYIGYAPDWDDIEMSGAPEDDQFIALFRKSGKVIAALTSGYPELTGKMLMAMDKSGTLDSAQKWLKAA</sequence>
<evidence type="ECO:0000256" key="3">
    <source>
        <dbReference type="ARBA" id="ARBA00022714"/>
    </source>
</evidence>
<dbReference type="InterPro" id="IPR017941">
    <property type="entry name" value="Rieske_2Fe-2S"/>
</dbReference>
<gene>
    <name evidence="10" type="ORF">EES38_17965</name>
</gene>
<name>A0A3N9TC16_9VIBR</name>
<keyword evidence="5" id="KW-0274">FAD</keyword>
<dbReference type="SUPFAM" id="SSF55424">
    <property type="entry name" value="FAD/NAD-linked reductases, dimerisation (C-terminal) domain"/>
    <property type="match status" value="1"/>
</dbReference>
<keyword evidence="6" id="KW-0560">Oxidoreductase</keyword>
<dbReference type="PROSITE" id="PS51296">
    <property type="entry name" value="RIESKE"/>
    <property type="match status" value="1"/>
</dbReference>
<dbReference type="PRINTS" id="PR00411">
    <property type="entry name" value="PNDRDTASEI"/>
</dbReference>